<evidence type="ECO:0000256" key="5">
    <source>
        <dbReference type="ARBA" id="ARBA00023136"/>
    </source>
</evidence>
<dbReference type="InterPro" id="IPR003838">
    <property type="entry name" value="ABC3_permease_C"/>
</dbReference>
<keyword evidence="4 6" id="KW-1133">Transmembrane helix</keyword>
<feature type="transmembrane region" description="Helical" evidence="6">
    <location>
        <begin position="443"/>
        <end position="464"/>
    </location>
</feature>
<organism evidence="9 10">
    <name type="scientific">Mucilaginibacter dorajii</name>
    <dbReference type="NCBI Taxonomy" id="692994"/>
    <lineage>
        <taxon>Bacteria</taxon>
        <taxon>Pseudomonadati</taxon>
        <taxon>Bacteroidota</taxon>
        <taxon>Sphingobacteriia</taxon>
        <taxon>Sphingobacteriales</taxon>
        <taxon>Sphingobacteriaceae</taxon>
        <taxon>Mucilaginibacter</taxon>
    </lineage>
</organism>
<evidence type="ECO:0000256" key="6">
    <source>
        <dbReference type="SAM" id="Phobius"/>
    </source>
</evidence>
<feature type="transmembrane region" description="Helical" evidence="6">
    <location>
        <begin position="747"/>
        <end position="766"/>
    </location>
</feature>
<evidence type="ECO:0000256" key="3">
    <source>
        <dbReference type="ARBA" id="ARBA00022692"/>
    </source>
</evidence>
<dbReference type="InterPro" id="IPR025857">
    <property type="entry name" value="MacB_PCD"/>
</dbReference>
<feature type="domain" description="MacB-like periplasmic core" evidence="8">
    <location>
        <begin position="29"/>
        <end position="242"/>
    </location>
</feature>
<dbReference type="Pfam" id="PF02687">
    <property type="entry name" value="FtsX"/>
    <property type="match status" value="2"/>
</dbReference>
<dbReference type="InterPro" id="IPR050250">
    <property type="entry name" value="Macrolide_Exporter_MacB"/>
</dbReference>
<sequence>MTQFNEPREMIRNYIKTAYRGLRKNRGFTTINILGLALGLATCLLIILYVADELSYDRYNDKAGRIYRVNEDLKLGDNSVKYAVCMAPLAKTLIAEYPFVENATRLKNAGTSHVKKGALNISENHVAFADPSLFSVFTLPMINGNPASALVEPNSVVITETTAKKYFNSTNVVGKTLLFNDNTLCKVTGVIKDVPHTSHFNFDFFISMSSFPDSRSTEWLRSDYNTYVLLRDKSYAKQLESSFPALLEKFSGAQMKAQLNMSYADFEKQGSFFRLNLIPLTDIHLKSSLSGELAANGTTQYVYIFLLIAVFILLIACINFMNLSTARSANRAREVGVRKVLGSARKHLVAQFLTESVLVTVISTVLAFVIALFLLPLFNQLSGKELAINSTSMVWIVPSLIGIALFVGVLSGSYPAFYLSAFQPVDVLKGKLARGFKGGGLRSFFVVFQFSISIVLIIGTLVIYNQLNYIQTKNLGYNRSQVLIVKNVFELNNKAKLFKQKVKELPGVINATMTGFLPTSGFKSTAIYYKDASLSEKTSMFPQSWQVDADYVPTLNMKMATGRNFSKDMLTDSDGVVINQAAAKFLGFKDPLNSIIYRSVSSQHDLAHMKQYRILGVVKDFNFNSLHESVSPVILTLGDDNGALSIRVNTNNLSALMTQINAAWKDVNPNVQINYTFMDQDFDAIYRTEQRTGQIFIIFTALAIVIACLGLFGLAAYAAEQRTKEIGIRKVLGASVSAIAGMLSKDFIKLVGISILIASPLAWYFMNKWLEGFAYRINIQWWVLVLAGVAALLIAVITVSFQSIKAAVANPADSLKNE</sequence>
<evidence type="ECO:0000259" key="7">
    <source>
        <dbReference type="Pfam" id="PF02687"/>
    </source>
</evidence>
<dbReference type="Proteomes" id="UP001500742">
    <property type="component" value="Unassembled WGS sequence"/>
</dbReference>
<evidence type="ECO:0000259" key="8">
    <source>
        <dbReference type="Pfam" id="PF12704"/>
    </source>
</evidence>
<protein>
    <submittedName>
        <fullName evidence="9">ABC transporter permease</fullName>
    </submittedName>
</protein>
<evidence type="ECO:0000256" key="1">
    <source>
        <dbReference type="ARBA" id="ARBA00004651"/>
    </source>
</evidence>
<evidence type="ECO:0000313" key="10">
    <source>
        <dbReference type="Proteomes" id="UP001500742"/>
    </source>
</evidence>
<evidence type="ECO:0000313" key="9">
    <source>
        <dbReference type="EMBL" id="GAA3985312.1"/>
    </source>
</evidence>
<feature type="domain" description="ABC3 transporter permease C-terminal" evidence="7">
    <location>
        <begin position="307"/>
        <end position="421"/>
    </location>
</feature>
<feature type="domain" description="ABC3 transporter permease C-terminal" evidence="7">
    <location>
        <begin position="697"/>
        <end position="810"/>
    </location>
</feature>
<dbReference type="Pfam" id="PF12704">
    <property type="entry name" value="MacB_PCD"/>
    <property type="match status" value="1"/>
</dbReference>
<keyword evidence="3 6" id="KW-0812">Transmembrane</keyword>
<feature type="transmembrane region" description="Helical" evidence="6">
    <location>
        <begin position="695"/>
        <end position="719"/>
    </location>
</feature>
<gene>
    <name evidence="9" type="ORF">GCM10022210_41740</name>
</gene>
<proteinExistence type="predicted"/>
<feature type="transmembrane region" description="Helical" evidence="6">
    <location>
        <begin position="781"/>
        <end position="801"/>
    </location>
</feature>
<feature type="transmembrane region" description="Helical" evidence="6">
    <location>
        <begin position="30"/>
        <end position="51"/>
    </location>
</feature>
<evidence type="ECO:0000256" key="4">
    <source>
        <dbReference type="ARBA" id="ARBA00022989"/>
    </source>
</evidence>
<reference evidence="10" key="1">
    <citation type="journal article" date="2019" name="Int. J. Syst. Evol. Microbiol.">
        <title>The Global Catalogue of Microorganisms (GCM) 10K type strain sequencing project: providing services to taxonomists for standard genome sequencing and annotation.</title>
        <authorList>
            <consortium name="The Broad Institute Genomics Platform"/>
            <consortium name="The Broad Institute Genome Sequencing Center for Infectious Disease"/>
            <person name="Wu L."/>
            <person name="Ma J."/>
        </authorList>
    </citation>
    <scope>NUCLEOTIDE SEQUENCE [LARGE SCALE GENOMIC DNA]</scope>
    <source>
        <strain evidence="10">JCM 16601</strain>
    </source>
</reference>
<feature type="transmembrane region" description="Helical" evidence="6">
    <location>
        <begin position="348"/>
        <end position="375"/>
    </location>
</feature>
<evidence type="ECO:0000256" key="2">
    <source>
        <dbReference type="ARBA" id="ARBA00022475"/>
    </source>
</evidence>
<accession>A0ABP7QNU3</accession>
<dbReference type="PANTHER" id="PTHR30572">
    <property type="entry name" value="MEMBRANE COMPONENT OF TRANSPORTER-RELATED"/>
    <property type="match status" value="1"/>
</dbReference>
<keyword evidence="5 6" id="KW-0472">Membrane</keyword>
<dbReference type="EMBL" id="BAAAZC010000029">
    <property type="protein sequence ID" value="GAA3985312.1"/>
    <property type="molecule type" value="Genomic_DNA"/>
</dbReference>
<name>A0ABP7QNU3_9SPHI</name>
<comment type="caution">
    <text evidence="9">The sequence shown here is derived from an EMBL/GenBank/DDBJ whole genome shotgun (WGS) entry which is preliminary data.</text>
</comment>
<keyword evidence="10" id="KW-1185">Reference proteome</keyword>
<dbReference type="PANTHER" id="PTHR30572:SF18">
    <property type="entry name" value="ABC-TYPE MACROLIDE FAMILY EXPORT SYSTEM PERMEASE COMPONENT 2"/>
    <property type="match status" value="1"/>
</dbReference>
<keyword evidence="2" id="KW-1003">Cell membrane</keyword>
<comment type="subcellular location">
    <subcellularLocation>
        <location evidence="1">Cell membrane</location>
        <topology evidence="1">Multi-pass membrane protein</topology>
    </subcellularLocation>
</comment>
<feature type="transmembrane region" description="Helical" evidence="6">
    <location>
        <begin position="301"/>
        <end position="323"/>
    </location>
</feature>
<feature type="transmembrane region" description="Helical" evidence="6">
    <location>
        <begin position="395"/>
        <end position="422"/>
    </location>
</feature>